<dbReference type="RefSeq" id="WP_054550552.1">
    <property type="nucleotide sequence ID" value="NZ_CP122283.1"/>
</dbReference>
<dbReference type="PANTHER" id="PTHR34448">
    <property type="entry name" value="AMINOPEPTIDASE"/>
    <property type="match status" value="1"/>
</dbReference>
<accession>A0ABY8KK41</accession>
<keyword evidence="8" id="KW-0378">Hydrolase</keyword>
<sequence length="405" mass="46255">MKTFETKIDQYAELVIKIGINIQQGQTLVISASIAAADFVRRVCRHAYLNGAHYVYIKWIDEELARIEFEYMTEQGLAYTPDWLVKGYEEMASSGAAFLYIISPHLQNMEGIDPVKVEKAEYASALAFRSFTEKLIKMQVSWTVIVYPTEQWAASIFPDLEPKNALEELWEKFFEILRLNEESPLQAWEKHVETLNKRATLLNEKHFRYLHFISEDTNLKIELPQNHRWVNGLETNDKGSSFICNMPTEEIYTTPLKKGVNGIVKNTKPLVYEGQIIDQFTLTFKDGEIIDFFAEKGMDAFQSILQKDEGARYIGEVALVPHDSAIFASNLLFYHNLFDENASSHLAIGQAYTSGLKEDGANLENINNSMIHIDFMIGSQNLQVNGIREDGTAEEILVNGEWVIK</sequence>
<dbReference type="InterPro" id="IPR035097">
    <property type="entry name" value="M29_N-terminal"/>
</dbReference>
<evidence type="ECO:0000256" key="2">
    <source>
        <dbReference type="ARBA" id="ARBA00001946"/>
    </source>
</evidence>
<organism evidence="10 11">
    <name type="scientific">Lysinibacillus capsici</name>
    <dbReference type="NCBI Taxonomy" id="2115968"/>
    <lineage>
        <taxon>Bacteria</taxon>
        <taxon>Bacillati</taxon>
        <taxon>Bacillota</taxon>
        <taxon>Bacilli</taxon>
        <taxon>Bacillales</taxon>
        <taxon>Bacillaceae</taxon>
        <taxon>Lysinibacillus</taxon>
    </lineage>
</organism>
<comment type="similarity">
    <text evidence="4">Belongs to the peptidase M29 family.</text>
</comment>
<keyword evidence="6" id="KW-0645">Protease</keyword>
<dbReference type="Gene3D" id="3.40.1830.10">
    <property type="entry name" value="Thermophilic metalloprotease (M29)"/>
    <property type="match status" value="1"/>
</dbReference>
<name>A0ABY8KK41_9BACI</name>
<evidence type="ECO:0000256" key="8">
    <source>
        <dbReference type="ARBA" id="ARBA00022801"/>
    </source>
</evidence>
<evidence type="ECO:0000313" key="11">
    <source>
        <dbReference type="Proteomes" id="UP001244564"/>
    </source>
</evidence>
<dbReference type="PRINTS" id="PR00919">
    <property type="entry name" value="THERMOPTASE"/>
</dbReference>
<evidence type="ECO:0000256" key="3">
    <source>
        <dbReference type="ARBA" id="ARBA00001947"/>
    </source>
</evidence>
<dbReference type="InterPro" id="IPR052170">
    <property type="entry name" value="M29_Exopeptidase"/>
</dbReference>
<reference evidence="10 11" key="1">
    <citation type="submission" date="2023-04" db="EMBL/GenBank/DDBJ databases">
        <title>Genomic of Lysinibacillus capsici TSBLM.</title>
        <authorList>
            <person name="Hu X.S."/>
            <person name="Yu C.H."/>
        </authorList>
    </citation>
    <scope>NUCLEOTIDE SEQUENCE [LARGE SCALE GENOMIC DNA]</scope>
    <source>
        <strain evidence="10 11">TSBLM</strain>
    </source>
</reference>
<comment type="cofactor">
    <cofactor evidence="2">
        <name>Mg(2+)</name>
        <dbReference type="ChEBI" id="CHEBI:18420"/>
    </cofactor>
</comment>
<evidence type="ECO:0000256" key="1">
    <source>
        <dbReference type="ARBA" id="ARBA00001941"/>
    </source>
</evidence>
<comment type="cofactor">
    <cofactor evidence="1">
        <name>Co(2+)</name>
        <dbReference type="ChEBI" id="CHEBI:48828"/>
    </cofactor>
</comment>
<keyword evidence="7" id="KW-0479">Metal-binding</keyword>
<keyword evidence="9" id="KW-0482">Metalloprotease</keyword>
<dbReference type="InterPro" id="IPR000787">
    <property type="entry name" value="Peptidase_M29"/>
</dbReference>
<evidence type="ECO:0000256" key="9">
    <source>
        <dbReference type="ARBA" id="ARBA00023049"/>
    </source>
</evidence>
<dbReference type="PANTHER" id="PTHR34448:SF3">
    <property type="entry name" value="AMINOPEPTIDASE AMPS"/>
    <property type="match status" value="1"/>
</dbReference>
<evidence type="ECO:0000313" key="10">
    <source>
        <dbReference type="EMBL" id="WGF38131.1"/>
    </source>
</evidence>
<evidence type="ECO:0000256" key="5">
    <source>
        <dbReference type="ARBA" id="ARBA00022438"/>
    </source>
</evidence>
<evidence type="ECO:0000256" key="7">
    <source>
        <dbReference type="ARBA" id="ARBA00022723"/>
    </source>
</evidence>
<dbReference type="Proteomes" id="UP001244564">
    <property type="component" value="Chromosome"/>
</dbReference>
<dbReference type="SUPFAM" id="SSF144052">
    <property type="entry name" value="Thermophilic metalloprotease-like"/>
    <property type="match status" value="1"/>
</dbReference>
<proteinExistence type="inferred from homology"/>
<evidence type="ECO:0000256" key="4">
    <source>
        <dbReference type="ARBA" id="ARBA00008236"/>
    </source>
</evidence>
<gene>
    <name evidence="10" type="ORF">QBO96_20795</name>
</gene>
<comment type="cofactor">
    <cofactor evidence="3">
        <name>Zn(2+)</name>
        <dbReference type="ChEBI" id="CHEBI:29105"/>
    </cofactor>
</comment>
<evidence type="ECO:0000256" key="6">
    <source>
        <dbReference type="ARBA" id="ARBA00022670"/>
    </source>
</evidence>
<dbReference type="EMBL" id="CP122283">
    <property type="protein sequence ID" value="WGF38131.1"/>
    <property type="molecule type" value="Genomic_DNA"/>
</dbReference>
<keyword evidence="5 10" id="KW-0031">Aminopeptidase</keyword>
<protein>
    <submittedName>
        <fullName evidence="10">Aminopeptidase</fullName>
    </submittedName>
</protein>
<dbReference type="GO" id="GO:0004177">
    <property type="term" value="F:aminopeptidase activity"/>
    <property type="evidence" value="ECO:0007669"/>
    <property type="project" value="UniProtKB-KW"/>
</dbReference>
<dbReference type="Pfam" id="PF02073">
    <property type="entry name" value="Peptidase_M29"/>
    <property type="match status" value="1"/>
</dbReference>
<keyword evidence="11" id="KW-1185">Reference proteome</keyword>